<organism evidence="1 2">
    <name type="scientific">Prevotella lacticifex</name>
    <dbReference type="NCBI Taxonomy" id="2854755"/>
    <lineage>
        <taxon>Bacteria</taxon>
        <taxon>Pseudomonadati</taxon>
        <taxon>Bacteroidota</taxon>
        <taxon>Bacteroidia</taxon>
        <taxon>Bacteroidales</taxon>
        <taxon>Prevotellaceae</taxon>
        <taxon>Prevotella</taxon>
    </lineage>
</organism>
<dbReference type="AlphaFoldDB" id="A0A9R1CVQ1"/>
<accession>A0A9R1CVQ1</accession>
<evidence type="ECO:0000313" key="2">
    <source>
        <dbReference type="Proteomes" id="UP000825483"/>
    </source>
</evidence>
<reference evidence="1" key="1">
    <citation type="journal article" date="2022" name="Int. J. Syst. Evol. Microbiol.">
        <title>Prevotella lacticifex sp. nov., isolated from the rumen of cows.</title>
        <authorList>
            <person name="Shinkai T."/>
            <person name="Ikeyama N."/>
            <person name="Kumagai M."/>
            <person name="Ohmori H."/>
            <person name="Sakamoto M."/>
            <person name="Ohkuma M."/>
            <person name="Mitsumori M."/>
        </authorList>
    </citation>
    <scope>NUCLEOTIDE SEQUENCE</scope>
    <source>
        <strain evidence="1">R5076</strain>
    </source>
</reference>
<evidence type="ECO:0000313" key="1">
    <source>
        <dbReference type="EMBL" id="GJG58296.1"/>
    </source>
</evidence>
<protein>
    <submittedName>
        <fullName evidence="1">Uncharacterized protein</fullName>
    </submittedName>
</protein>
<dbReference type="EMBL" id="BPUB01000001">
    <property type="protein sequence ID" value="GJG58296.1"/>
    <property type="molecule type" value="Genomic_DNA"/>
</dbReference>
<dbReference type="Proteomes" id="UP000825483">
    <property type="component" value="Unassembled WGS sequence"/>
</dbReference>
<gene>
    <name evidence="1" type="ORF">PRLR5076_11470</name>
</gene>
<comment type="caution">
    <text evidence="1">The sequence shown here is derived from an EMBL/GenBank/DDBJ whole genome shotgun (WGS) entry which is preliminary data.</text>
</comment>
<name>A0A9R1CVQ1_9BACT</name>
<proteinExistence type="predicted"/>
<sequence>MALFASAQNSVLGIGDTCNIYNSKKLTKGLFESLGDSVVFKLLDIYQYHDSPYYFNIPFTCEINSRGRIHSISLINRGKIANKVISQKELLKLKKYLNQKKTCFKVCYIYDPYDKENILSLEDLNNKFKRNKYINIIVYFPSLLLRDYKGDSRSLNEKFLYLKSLIIKGNNDFLDSMTTD</sequence>
<keyword evidence="2" id="KW-1185">Reference proteome</keyword>